<name>A0A151I6Q3_9HYME</name>
<organism evidence="3 4">
    <name type="scientific">Cyphomyrmex costatus</name>
    <dbReference type="NCBI Taxonomy" id="456900"/>
    <lineage>
        <taxon>Eukaryota</taxon>
        <taxon>Metazoa</taxon>
        <taxon>Ecdysozoa</taxon>
        <taxon>Arthropoda</taxon>
        <taxon>Hexapoda</taxon>
        <taxon>Insecta</taxon>
        <taxon>Pterygota</taxon>
        <taxon>Neoptera</taxon>
        <taxon>Endopterygota</taxon>
        <taxon>Hymenoptera</taxon>
        <taxon>Apocrita</taxon>
        <taxon>Aculeata</taxon>
        <taxon>Formicoidea</taxon>
        <taxon>Formicidae</taxon>
        <taxon>Myrmicinae</taxon>
        <taxon>Cyphomyrmex</taxon>
    </lineage>
</organism>
<dbReference type="Pfam" id="PF20700">
    <property type="entry name" value="Mutator"/>
    <property type="match status" value="1"/>
</dbReference>
<dbReference type="InterPro" id="IPR049012">
    <property type="entry name" value="Mutator_transp_dom"/>
</dbReference>
<dbReference type="InterPro" id="IPR041426">
    <property type="entry name" value="Mos1_HTH"/>
</dbReference>
<evidence type="ECO:0000313" key="3">
    <source>
        <dbReference type="EMBL" id="KYM93771.1"/>
    </source>
</evidence>
<protein>
    <submittedName>
        <fullName evidence="3">Uncharacterized protein</fullName>
    </submittedName>
</protein>
<dbReference type="Gene3D" id="1.10.10.1450">
    <property type="match status" value="1"/>
</dbReference>
<accession>A0A151I6Q3</accession>
<gene>
    <name evidence="3" type="ORF">ALC62_15615</name>
</gene>
<dbReference type="EMBL" id="KQ978464">
    <property type="protein sequence ID" value="KYM93771.1"/>
    <property type="molecule type" value="Genomic_DNA"/>
</dbReference>
<evidence type="ECO:0000313" key="4">
    <source>
        <dbReference type="Proteomes" id="UP000078542"/>
    </source>
</evidence>
<evidence type="ECO:0000259" key="1">
    <source>
        <dbReference type="Pfam" id="PF17906"/>
    </source>
</evidence>
<sequence>MSNFVLTKRNLREALLFCFYLKKSVAESQRMLSEVYGDYTPSISINNKVCGGKVVFKQCSQFGLGFKIMLECENCNPRYILSSEQIGQAYAINRRFIFVMRILGLGLVGCDKFCGLMDIASSFLHKSSYDFYVTKIHECVKIVAEKLFSLAAEEEKKQTCKENDLTDTTDVTVSGDGTWKRRGFASLYGVSTLIGYYSGKVLDVFVKSSYCKSCKSWKTEEYYEWHTKHVENNECSANHQGAAGNMEASSILEMFLRSLKKYGLRYTSYIGDGDSKTFTKVVNSKPYGEDVVITKKECVGHVQKRMGTRLRELVKKTVQEIIVNGKKIMKKILSGEGKLTAKLIDKLTVYSIRRHSNSVEDMKNAIWATYYHYASTDENPQHEKCPGGANSWSAWQRASATNSLLSFKHDYAPLSSDILSSIKPIYEDLSKETLLERCLGGFTQNNNKSMNQLIWKITPKIAPAGAKTVEIAAYVASCTFNEGISALLMFLHAMDVKLGPVSHEYARNEDNHRILAAEKKAEAQTREARMKLRQDQKDALDLAAAAESSLYGPGIDDSM</sequence>
<keyword evidence="4" id="KW-1185">Reference proteome</keyword>
<feature type="domain" description="Mutator-like transposase" evidence="2">
    <location>
        <begin position="53"/>
        <end position="392"/>
    </location>
</feature>
<proteinExistence type="predicted"/>
<dbReference type="PANTHER" id="PTHR33309">
    <property type="entry name" value="KERATIN, ULTRA HIGH-SULFUR MATRIX PROTEIN-LIKE"/>
    <property type="match status" value="1"/>
</dbReference>
<evidence type="ECO:0000259" key="2">
    <source>
        <dbReference type="Pfam" id="PF20700"/>
    </source>
</evidence>
<dbReference type="AlphaFoldDB" id="A0A151I6Q3"/>
<dbReference type="Pfam" id="PF17906">
    <property type="entry name" value="HTH_48"/>
    <property type="match status" value="1"/>
</dbReference>
<dbReference type="PANTHER" id="PTHR33309:SF3">
    <property type="entry name" value="CCHC-TYPE DOMAIN-CONTAINING PROTEIN"/>
    <property type="match status" value="1"/>
</dbReference>
<reference evidence="3 4" key="1">
    <citation type="submission" date="2016-03" db="EMBL/GenBank/DDBJ databases">
        <title>Cyphomyrmex costatus WGS genome.</title>
        <authorList>
            <person name="Nygaard S."/>
            <person name="Hu H."/>
            <person name="Boomsma J."/>
            <person name="Zhang G."/>
        </authorList>
    </citation>
    <scope>NUCLEOTIDE SEQUENCE [LARGE SCALE GENOMIC DNA]</scope>
    <source>
        <strain evidence="3">MS0001</strain>
        <tissue evidence="3">Whole body</tissue>
    </source>
</reference>
<feature type="domain" description="Mos1 transposase HTH" evidence="1">
    <location>
        <begin position="8"/>
        <end position="43"/>
    </location>
</feature>
<dbReference type="Proteomes" id="UP000078542">
    <property type="component" value="Unassembled WGS sequence"/>
</dbReference>